<gene>
    <name evidence="1" type="ORF">ATPR_2297</name>
</gene>
<comment type="caution">
    <text evidence="1">The sequence shown here is derived from an EMBL/GenBank/DDBJ whole genome shotgun (WGS) entry which is preliminary data.</text>
</comment>
<dbReference type="Proteomes" id="UP000004319">
    <property type="component" value="Unassembled WGS sequence"/>
</dbReference>
<name>F7VFZ8_9PROT</name>
<sequence>MNSIGELFSDVDMKSFEQQFSRVRAAVPVWAQRLDWELRDVWLARMDGHDNVQMDRQTCCALLALLRAFGWPEREKRKAIA</sequence>
<evidence type="ECO:0000313" key="1">
    <source>
        <dbReference type="EMBL" id="GAA09293.1"/>
    </source>
</evidence>
<dbReference type="RefSeq" id="WP_006559318.1">
    <property type="nucleotide sequence ID" value="NZ_BABS01000080.1"/>
</dbReference>
<dbReference type="AlphaFoldDB" id="F7VFZ8"/>
<accession>F7VFZ8</accession>
<protein>
    <submittedName>
        <fullName evidence="1">Uncharacterized protein</fullName>
    </submittedName>
</protein>
<organism evidence="1 2">
    <name type="scientific">Acetobacter tropicalis NBRC 101654</name>
    <dbReference type="NCBI Taxonomy" id="749388"/>
    <lineage>
        <taxon>Bacteria</taxon>
        <taxon>Pseudomonadati</taxon>
        <taxon>Pseudomonadota</taxon>
        <taxon>Alphaproteobacteria</taxon>
        <taxon>Acetobacterales</taxon>
        <taxon>Acetobacteraceae</taxon>
        <taxon>Acetobacter</taxon>
    </lineage>
</organism>
<reference evidence="1 2" key="1">
    <citation type="journal article" date="2011" name="Biochem. Biophys. Res. Commun.">
        <title>Increased number of Arginine-based salt bridges contributes to the thermotolerance of thermotolerant acetic acid bacteria, Acetobacter tropicalis SKU1100.</title>
        <authorList>
            <person name="Matsutani M."/>
            <person name="Hirakawa H."/>
            <person name="Nishikura M."/>
            <person name="Soemphol W."/>
            <person name="Ali I.A.I."/>
            <person name="Yakushi T."/>
            <person name="Matsushita K."/>
        </authorList>
    </citation>
    <scope>NUCLEOTIDE SEQUENCE [LARGE SCALE GENOMIC DNA]</scope>
    <source>
        <strain evidence="1 2">NBRC 101654</strain>
    </source>
</reference>
<evidence type="ECO:0000313" key="2">
    <source>
        <dbReference type="Proteomes" id="UP000004319"/>
    </source>
</evidence>
<proteinExistence type="predicted"/>
<dbReference type="EMBL" id="BABS01000080">
    <property type="protein sequence ID" value="GAA09293.1"/>
    <property type="molecule type" value="Genomic_DNA"/>
</dbReference>